<name>A0A8J7T6A6_ATRSP</name>
<dbReference type="PANTHER" id="PTHR46780">
    <property type="entry name" value="PROTEIN EVA-1"/>
    <property type="match status" value="1"/>
</dbReference>
<protein>
    <submittedName>
        <fullName evidence="4">CSL3 protein</fullName>
    </submittedName>
</protein>
<comment type="caution">
    <text evidence="4">The sequence shown here is derived from an EMBL/GenBank/DDBJ whole genome shotgun (WGS) entry which is preliminary data.</text>
</comment>
<dbReference type="Proteomes" id="UP000736164">
    <property type="component" value="Unassembled WGS sequence"/>
</dbReference>
<dbReference type="GO" id="GO:0030246">
    <property type="term" value="F:carbohydrate binding"/>
    <property type="evidence" value="ECO:0007669"/>
    <property type="project" value="UniProtKB-KW"/>
</dbReference>
<dbReference type="InterPro" id="IPR043159">
    <property type="entry name" value="Lectin_gal-bd_sf"/>
</dbReference>
<feature type="domain" description="SUEL-type lectin" evidence="3">
    <location>
        <begin position="1"/>
        <end position="84"/>
    </location>
</feature>
<dbReference type="EMBL" id="JAAWVO010005272">
    <property type="protein sequence ID" value="MBN3312428.1"/>
    <property type="molecule type" value="Genomic_DNA"/>
</dbReference>
<evidence type="ECO:0000259" key="3">
    <source>
        <dbReference type="PROSITE" id="PS50228"/>
    </source>
</evidence>
<reference evidence="4" key="1">
    <citation type="journal article" date="2021" name="Cell">
        <title>Tracing the genetic footprints of vertebrate landing in non-teleost ray-finned fishes.</title>
        <authorList>
            <person name="Bi X."/>
            <person name="Wang K."/>
            <person name="Yang L."/>
            <person name="Pan H."/>
            <person name="Jiang H."/>
            <person name="Wei Q."/>
            <person name="Fang M."/>
            <person name="Yu H."/>
            <person name="Zhu C."/>
            <person name="Cai Y."/>
            <person name="He Y."/>
            <person name="Gan X."/>
            <person name="Zeng H."/>
            <person name="Yu D."/>
            <person name="Zhu Y."/>
            <person name="Jiang H."/>
            <person name="Qiu Q."/>
            <person name="Yang H."/>
            <person name="Zhang Y.E."/>
            <person name="Wang W."/>
            <person name="Zhu M."/>
            <person name="He S."/>
            <person name="Zhang G."/>
        </authorList>
    </citation>
    <scope>NUCLEOTIDE SEQUENCE</scope>
    <source>
        <strain evidence="4">Allg_001</strain>
    </source>
</reference>
<evidence type="ECO:0000256" key="1">
    <source>
        <dbReference type="ARBA" id="ARBA00022734"/>
    </source>
</evidence>
<dbReference type="Gene3D" id="2.60.120.740">
    <property type="match status" value="1"/>
</dbReference>
<evidence type="ECO:0000313" key="5">
    <source>
        <dbReference type="Proteomes" id="UP000736164"/>
    </source>
</evidence>
<keyword evidence="2" id="KW-0677">Repeat</keyword>
<keyword evidence="5" id="KW-1185">Reference proteome</keyword>
<evidence type="ECO:0000256" key="2">
    <source>
        <dbReference type="ARBA" id="ARBA00022737"/>
    </source>
</evidence>
<dbReference type="InterPro" id="IPR000922">
    <property type="entry name" value="Lectin_gal-bd_dom"/>
</dbReference>
<proteinExistence type="predicted"/>
<evidence type="ECO:0000313" key="4">
    <source>
        <dbReference type="EMBL" id="MBN3312428.1"/>
    </source>
</evidence>
<gene>
    <name evidence="4" type="primary">Csl3_1</name>
    <name evidence="4" type="ORF">GTO95_0004470</name>
</gene>
<dbReference type="Pfam" id="PF02140">
    <property type="entry name" value="SUEL_Lectin"/>
    <property type="match status" value="1"/>
</dbReference>
<organism evidence="4 5">
    <name type="scientific">Atractosteus spatula</name>
    <name type="common">Alligator gar</name>
    <name type="synonym">Lepisosteus spatula</name>
    <dbReference type="NCBI Taxonomy" id="7917"/>
    <lineage>
        <taxon>Eukaryota</taxon>
        <taxon>Metazoa</taxon>
        <taxon>Chordata</taxon>
        <taxon>Craniata</taxon>
        <taxon>Vertebrata</taxon>
        <taxon>Euteleostomi</taxon>
        <taxon>Actinopterygii</taxon>
        <taxon>Neopterygii</taxon>
        <taxon>Holostei</taxon>
        <taxon>Semionotiformes</taxon>
        <taxon>Lepisosteidae</taxon>
        <taxon>Atractosteus</taxon>
    </lineage>
</organism>
<sequence>LSLTEEGFINVQSANYGRTDRYTCSQGRPSDQVTNDQCYLPSTLSIMSQRCDGKPQCDVSVITDVFPDPCYGTFKYLDVQYSCSPYSEYLFLVSVCLVCRSVGVWI</sequence>
<dbReference type="AlphaFoldDB" id="A0A8J7T6A6"/>
<feature type="non-terminal residue" evidence="4">
    <location>
        <position position="106"/>
    </location>
</feature>
<feature type="non-terminal residue" evidence="4">
    <location>
        <position position="1"/>
    </location>
</feature>
<dbReference type="FunFam" id="2.60.120.740:FF:000001">
    <property type="entry name" value="Adhesion G protein-coupled receptor L2"/>
    <property type="match status" value="1"/>
</dbReference>
<dbReference type="PROSITE" id="PS50228">
    <property type="entry name" value="SUEL_LECTIN"/>
    <property type="match status" value="1"/>
</dbReference>
<keyword evidence="1" id="KW-0430">Lectin</keyword>
<accession>A0A8J7T6A6</accession>